<dbReference type="InterPro" id="IPR012668">
    <property type="entry name" value="CHP02466"/>
</dbReference>
<dbReference type="STRING" id="1111735.GCA_000428045_01588"/>
<dbReference type="Pfam" id="PF13759">
    <property type="entry name" value="2OG-FeII_Oxy_5"/>
    <property type="match status" value="1"/>
</dbReference>
<comment type="caution">
    <text evidence="1">The sequence shown here is derived from an EMBL/GenBank/DDBJ whole genome shotgun (WGS) entry which is preliminary data.</text>
</comment>
<evidence type="ECO:0000313" key="2">
    <source>
        <dbReference type="Proteomes" id="UP000235015"/>
    </source>
</evidence>
<accession>A0A2N6CUU3</accession>
<dbReference type="AlphaFoldDB" id="A0A2N6CUU3"/>
<sequence length="206" mass="22949">MAKVEQLGLFPTPVWTFHLTTEARERISGELVPLLDRLRPAPAERATDRGWQSPQDLHRQQECATLIGCINESIASVLRYLKIGYDVFEITGCWANVNPPGAAHRSHSHPNNYLSGVYYLRVPAGADTINFHDPRVQTAIIRPPVTALTAANTDQVVVRVEPGSLLLFPAWLEHSVDANGSYSERISISFNMMFSAFAEQLGKPLW</sequence>
<dbReference type="Proteomes" id="UP000235015">
    <property type="component" value="Unassembled WGS sequence"/>
</dbReference>
<dbReference type="EMBL" id="PKUN01000023">
    <property type="protein sequence ID" value="PLX60888.1"/>
    <property type="molecule type" value="Genomic_DNA"/>
</dbReference>
<name>A0A2N6CUU3_9GAMM</name>
<organism evidence="1 2">
    <name type="scientific">Sedimenticola selenatireducens</name>
    <dbReference type="NCBI Taxonomy" id="191960"/>
    <lineage>
        <taxon>Bacteria</taxon>
        <taxon>Pseudomonadati</taxon>
        <taxon>Pseudomonadota</taxon>
        <taxon>Gammaproteobacteria</taxon>
        <taxon>Chromatiales</taxon>
        <taxon>Sedimenticolaceae</taxon>
        <taxon>Sedimenticola</taxon>
    </lineage>
</organism>
<evidence type="ECO:0008006" key="3">
    <source>
        <dbReference type="Google" id="ProtNLM"/>
    </source>
</evidence>
<protein>
    <recommendedName>
        <fullName evidence="3">Fe2OG dioxygenase domain-containing protein</fullName>
    </recommendedName>
</protein>
<evidence type="ECO:0000313" key="1">
    <source>
        <dbReference type="EMBL" id="PLX60888.1"/>
    </source>
</evidence>
<dbReference type="Gene3D" id="2.60.120.620">
    <property type="entry name" value="q2cbj1_9rhob like domain"/>
    <property type="match status" value="1"/>
</dbReference>
<proteinExistence type="predicted"/>
<dbReference type="NCBIfam" id="TIGR02466">
    <property type="entry name" value="TIGR02466 family protein"/>
    <property type="match status" value="1"/>
</dbReference>
<reference evidence="1 2" key="1">
    <citation type="submission" date="2017-11" db="EMBL/GenBank/DDBJ databases">
        <title>Genome-resolved metagenomics identifies genetic mobility, metabolic interactions, and unexpected diversity in perchlorate-reducing communities.</title>
        <authorList>
            <person name="Barnum T.P."/>
            <person name="Figueroa I.A."/>
            <person name="Carlstrom C.I."/>
            <person name="Lucas L.N."/>
            <person name="Engelbrektson A.L."/>
            <person name="Coates J.D."/>
        </authorList>
    </citation>
    <scope>NUCLEOTIDE SEQUENCE [LARGE SCALE GENOMIC DNA]</scope>
    <source>
        <strain evidence="1">BM301</strain>
    </source>
</reference>
<gene>
    <name evidence="1" type="ORF">C0630_15430</name>
</gene>
<dbReference type="SUPFAM" id="SSF51197">
    <property type="entry name" value="Clavaminate synthase-like"/>
    <property type="match status" value="1"/>
</dbReference>